<reference evidence="3" key="1">
    <citation type="submission" date="2020-05" db="EMBL/GenBank/DDBJ databases">
        <authorList>
            <person name="Chiriac C."/>
            <person name="Salcher M."/>
            <person name="Ghai R."/>
            <person name="Kavagutti S V."/>
        </authorList>
    </citation>
    <scope>NUCLEOTIDE SEQUENCE</scope>
</reference>
<dbReference type="InterPro" id="IPR000182">
    <property type="entry name" value="GNAT_dom"/>
</dbReference>
<dbReference type="Gene3D" id="3.40.630.30">
    <property type="match status" value="1"/>
</dbReference>
<evidence type="ECO:0000313" key="2">
    <source>
        <dbReference type="EMBL" id="CAB4673124.1"/>
    </source>
</evidence>
<dbReference type="GO" id="GO:0008080">
    <property type="term" value="F:N-acetyltransferase activity"/>
    <property type="evidence" value="ECO:0007669"/>
    <property type="project" value="InterPro"/>
</dbReference>
<organism evidence="3">
    <name type="scientific">freshwater metagenome</name>
    <dbReference type="NCBI Taxonomy" id="449393"/>
    <lineage>
        <taxon>unclassified sequences</taxon>
        <taxon>metagenomes</taxon>
        <taxon>ecological metagenomes</taxon>
    </lineage>
</organism>
<dbReference type="PANTHER" id="PTHR13538:SF4">
    <property type="entry name" value="N-ALPHA-ACETYLTRANSFERASE 80"/>
    <property type="match status" value="1"/>
</dbReference>
<dbReference type="GO" id="GO:0005737">
    <property type="term" value="C:cytoplasm"/>
    <property type="evidence" value="ECO:0007669"/>
    <property type="project" value="TreeGrafter"/>
</dbReference>
<gene>
    <name evidence="2" type="ORF">UFOPK2334_00644</name>
    <name evidence="3" type="ORF">UFOPK2870_00387</name>
    <name evidence="4" type="ORF">UFOPK4293_00524</name>
</gene>
<dbReference type="PANTHER" id="PTHR13538">
    <property type="entry name" value="N-ACETYLTRANSFERASE 6"/>
    <property type="match status" value="1"/>
</dbReference>
<dbReference type="Pfam" id="PF00583">
    <property type="entry name" value="Acetyltransf_1"/>
    <property type="match status" value="1"/>
</dbReference>
<dbReference type="EMBL" id="CAEZXA010000042">
    <property type="protein sequence ID" value="CAB4673124.1"/>
    <property type="molecule type" value="Genomic_DNA"/>
</dbReference>
<evidence type="ECO:0000313" key="4">
    <source>
        <dbReference type="EMBL" id="CAB5047363.1"/>
    </source>
</evidence>
<dbReference type="AlphaFoldDB" id="A0A6J6UAN7"/>
<dbReference type="EMBL" id="CAFBQH010000023">
    <property type="protein sequence ID" value="CAB5047363.1"/>
    <property type="molecule type" value="Genomic_DNA"/>
</dbReference>
<evidence type="ECO:0000313" key="3">
    <source>
        <dbReference type="EMBL" id="CAB4756881.1"/>
    </source>
</evidence>
<dbReference type="SUPFAM" id="SSF55729">
    <property type="entry name" value="Acyl-CoA N-acyltransferases (Nat)"/>
    <property type="match status" value="1"/>
</dbReference>
<dbReference type="PROSITE" id="PS51186">
    <property type="entry name" value="GNAT"/>
    <property type="match status" value="1"/>
</dbReference>
<dbReference type="EMBL" id="CAEZZL010000017">
    <property type="protein sequence ID" value="CAB4756881.1"/>
    <property type="molecule type" value="Genomic_DNA"/>
</dbReference>
<name>A0A6J6UAN7_9ZZZZ</name>
<evidence type="ECO:0000259" key="1">
    <source>
        <dbReference type="PROSITE" id="PS51186"/>
    </source>
</evidence>
<feature type="domain" description="N-acetyltransferase" evidence="1">
    <location>
        <begin position="5"/>
        <end position="159"/>
    </location>
</feature>
<dbReference type="InterPro" id="IPR039840">
    <property type="entry name" value="NAA80"/>
</dbReference>
<protein>
    <submittedName>
        <fullName evidence="3">Unannotated protein</fullName>
    </submittedName>
</protein>
<dbReference type="GO" id="GO:1905502">
    <property type="term" value="F:acetyl-CoA binding"/>
    <property type="evidence" value="ECO:0007669"/>
    <property type="project" value="TreeGrafter"/>
</dbReference>
<sequence length="159" mass="18013">MTSDIVIIDMPANSEFAHTGAQWAFDDWKETDPNDDIQWYLNVYSESAIDPSSLPISLAAIGGNDELVGVACVVRDDELPDVREPGPWVAAVFVNPEFRGMEIGKQLVTEAVRRARELGHSDVYLYTRDVAHWYETFGWERVRETHIHHNAITVMVNRA</sequence>
<accession>A0A6J6UAN7</accession>
<dbReference type="CDD" id="cd04301">
    <property type="entry name" value="NAT_SF"/>
    <property type="match status" value="1"/>
</dbReference>
<dbReference type="InterPro" id="IPR016181">
    <property type="entry name" value="Acyl_CoA_acyltransferase"/>
</dbReference>
<proteinExistence type="predicted"/>